<feature type="domain" description="Glycosyl hydrolase family 13 catalytic" evidence="5">
    <location>
        <begin position="38"/>
        <end position="364"/>
    </location>
</feature>
<evidence type="ECO:0000256" key="3">
    <source>
        <dbReference type="ARBA" id="ARBA00022729"/>
    </source>
</evidence>
<feature type="transmembrane region" description="Helical" evidence="4">
    <location>
        <begin position="459"/>
        <end position="481"/>
    </location>
</feature>
<keyword evidence="7" id="KW-1185">Reference proteome</keyword>
<keyword evidence="4" id="KW-1133">Transmembrane helix</keyword>
<dbReference type="Gene3D" id="3.20.20.80">
    <property type="entry name" value="Glycosidases"/>
    <property type="match status" value="1"/>
</dbReference>
<proteinExistence type="predicted"/>
<dbReference type="SMART" id="SM00642">
    <property type="entry name" value="Aamy"/>
    <property type="match status" value="1"/>
</dbReference>
<gene>
    <name evidence="6" type="ORF">GH741_16245</name>
</gene>
<evidence type="ECO:0000256" key="2">
    <source>
        <dbReference type="ARBA" id="ARBA00022723"/>
    </source>
</evidence>
<dbReference type="Proteomes" id="UP000799092">
    <property type="component" value="Unassembled WGS sequence"/>
</dbReference>
<dbReference type="InterPro" id="IPR054174">
    <property type="entry name" value="Alpha-amylase-like_C"/>
</dbReference>
<dbReference type="Pfam" id="PF22026">
    <property type="entry name" value="Alpha-amylase_C_2"/>
    <property type="match status" value="1"/>
</dbReference>
<dbReference type="GO" id="GO:0046872">
    <property type="term" value="F:metal ion binding"/>
    <property type="evidence" value="ECO:0007669"/>
    <property type="project" value="UniProtKB-KW"/>
</dbReference>
<organism evidence="6 7">
    <name type="scientific">Aquibacillus halophilus</name>
    <dbReference type="NCBI Taxonomy" id="930132"/>
    <lineage>
        <taxon>Bacteria</taxon>
        <taxon>Bacillati</taxon>
        <taxon>Bacillota</taxon>
        <taxon>Bacilli</taxon>
        <taxon>Bacillales</taxon>
        <taxon>Bacillaceae</taxon>
        <taxon>Aquibacillus</taxon>
    </lineage>
</organism>
<accession>A0A6A8DF13</accession>
<sequence length="488" mass="55379">MQKILVFLITIPVIFLFANPSYAIEEDIHSWQDETIYYILVDRFTNGTTENDYEVDIQDPNAYHGGDIQGIISKLDHIKQLGFTTINLSPVMSNAEEGYHGFLIDDYQSIEEHFGTMEDLQQLVEVAHEKELKVILDFVVSHTAPNHDLLTSNPDLIADTAVTEDGTILPSPDLDNAMAREYFLEAAAFWIDQANIDGYRLYTNENTSREFINDLVETTQSMKTDFLVMGESIDFIDKENTALTASVNHQLNEKLSSVFSSYGNSIEPLLQEWPEVGSIINGFYLDSHQTVRFTREAVKNAQNPITRWKLGLTYLYTVPGIPIVYQGSEVPMDNGEDRPDHRMAQTNGGDDEFRNYIEQLAAIQKQFPALSYGDLEVIDSNGAMTMYKREYQDETIFVAINNDVETKTITIKDVPDGMQLTGLLQDNIVRELKNDEYKIALDRETADIFMVEEDTGMNWLFISFVVLVLGGFVTAVIFLSIKGKRLEQ</sequence>
<dbReference type="GO" id="GO:0005975">
    <property type="term" value="P:carbohydrate metabolic process"/>
    <property type="evidence" value="ECO:0007669"/>
    <property type="project" value="InterPro"/>
</dbReference>
<dbReference type="SUPFAM" id="SSF51445">
    <property type="entry name" value="(Trans)glycosidases"/>
    <property type="match status" value="1"/>
</dbReference>
<dbReference type="InterPro" id="IPR017853">
    <property type="entry name" value="GH"/>
</dbReference>
<comment type="caution">
    <text evidence="6">The sequence shown here is derived from an EMBL/GenBank/DDBJ whole genome shotgun (WGS) entry which is preliminary data.</text>
</comment>
<evidence type="ECO:0000313" key="6">
    <source>
        <dbReference type="EMBL" id="MRH44194.1"/>
    </source>
</evidence>
<dbReference type="PANTHER" id="PTHR10357">
    <property type="entry name" value="ALPHA-AMYLASE FAMILY MEMBER"/>
    <property type="match status" value="1"/>
</dbReference>
<keyword evidence="2" id="KW-0479">Metal-binding</keyword>
<dbReference type="AlphaFoldDB" id="A0A6A8DF13"/>
<name>A0A6A8DF13_9BACI</name>
<evidence type="ECO:0000256" key="4">
    <source>
        <dbReference type="SAM" id="Phobius"/>
    </source>
</evidence>
<keyword evidence="3" id="KW-0732">Signal</keyword>
<dbReference type="InterPro" id="IPR013780">
    <property type="entry name" value="Glyco_hydro_b"/>
</dbReference>
<evidence type="ECO:0000259" key="5">
    <source>
        <dbReference type="SMART" id="SM00642"/>
    </source>
</evidence>
<dbReference type="Pfam" id="PF00128">
    <property type="entry name" value="Alpha-amylase"/>
    <property type="match status" value="2"/>
</dbReference>
<reference evidence="6" key="1">
    <citation type="submission" date="2019-11" db="EMBL/GenBank/DDBJ databases">
        <authorList>
            <person name="Li J."/>
        </authorList>
    </citation>
    <scope>NUCLEOTIDE SEQUENCE</scope>
    <source>
        <strain evidence="6">B6B</strain>
    </source>
</reference>
<keyword evidence="4" id="KW-0472">Membrane</keyword>
<dbReference type="OrthoDB" id="9805159at2"/>
<evidence type="ECO:0000313" key="7">
    <source>
        <dbReference type="Proteomes" id="UP000799092"/>
    </source>
</evidence>
<dbReference type="Gene3D" id="2.60.40.1180">
    <property type="entry name" value="Golgi alpha-mannosidase II"/>
    <property type="match status" value="1"/>
</dbReference>
<dbReference type="PANTHER" id="PTHR10357:SF215">
    <property type="entry name" value="ALPHA-AMYLASE 1"/>
    <property type="match status" value="1"/>
</dbReference>
<keyword evidence="4" id="KW-0812">Transmembrane</keyword>
<dbReference type="SUPFAM" id="SSF51011">
    <property type="entry name" value="Glycosyl hydrolase domain"/>
    <property type="match status" value="1"/>
</dbReference>
<dbReference type="EMBL" id="WJNG01000014">
    <property type="protein sequence ID" value="MRH44194.1"/>
    <property type="molecule type" value="Genomic_DNA"/>
</dbReference>
<evidence type="ECO:0000256" key="1">
    <source>
        <dbReference type="ARBA" id="ARBA00001913"/>
    </source>
</evidence>
<dbReference type="InterPro" id="IPR006047">
    <property type="entry name" value="GH13_cat_dom"/>
</dbReference>
<comment type="cofactor">
    <cofactor evidence="1">
        <name>Ca(2+)</name>
        <dbReference type="ChEBI" id="CHEBI:29108"/>
    </cofactor>
</comment>
<dbReference type="RefSeq" id="WP_153737803.1">
    <property type="nucleotide sequence ID" value="NZ_WJNG01000014.1"/>
</dbReference>
<protein>
    <submittedName>
        <fullName evidence="6">Alpha-amylase</fullName>
    </submittedName>
</protein>